<feature type="coiled-coil region" evidence="1">
    <location>
        <begin position="198"/>
        <end position="319"/>
    </location>
</feature>
<dbReference type="GO" id="GO:0016887">
    <property type="term" value="F:ATP hydrolysis activity"/>
    <property type="evidence" value="ECO:0007669"/>
    <property type="project" value="InterPro"/>
</dbReference>
<reference evidence="3" key="1">
    <citation type="journal article" date="2019" name="Viruses">
        <title>Detection and Characterization of Invertebrate Iridoviruses Found in Reptiles and Prey Insects in Europe over the Past Two Decades.</title>
        <authorList>
            <person name="Papp T."/>
            <person name="Marschang R.E."/>
        </authorList>
    </citation>
    <scope>NUCLEOTIDE SEQUENCE</scope>
    <source>
        <strain evidence="3">Liz-CrIV</strain>
    </source>
</reference>
<dbReference type="InterPro" id="IPR003395">
    <property type="entry name" value="RecF/RecN/SMC_N"/>
</dbReference>
<organism evidence="3">
    <name type="scientific">Iridovirus Liz-CrIV</name>
    <dbReference type="NCBI Taxonomy" id="2594309"/>
    <lineage>
        <taxon>Viruses</taxon>
        <taxon>Varidnaviria</taxon>
        <taxon>Bamfordvirae</taxon>
        <taxon>Nucleocytoviricota</taxon>
        <taxon>Megaviricetes</taxon>
        <taxon>Pimascovirales</taxon>
        <taxon>Pimascovirales incertae sedis</taxon>
        <taxon>Iridoviridae</taxon>
    </lineage>
</organism>
<evidence type="ECO:0000256" key="1">
    <source>
        <dbReference type="SAM" id="Coils"/>
    </source>
</evidence>
<feature type="coiled-coil region" evidence="1">
    <location>
        <begin position="595"/>
        <end position="663"/>
    </location>
</feature>
<protein>
    <recommendedName>
        <fullName evidence="2">RecF/RecN/SMC N-terminal domain-containing protein</fullName>
    </recommendedName>
</protein>
<evidence type="ECO:0000313" key="3">
    <source>
        <dbReference type="EMBL" id="QEA08195.1"/>
    </source>
</evidence>
<feature type="domain" description="RecF/RecN/SMC N-terminal" evidence="2">
    <location>
        <begin position="3"/>
        <end position="1036"/>
    </location>
</feature>
<sequence>MIELKLKNFKCFENKTFYFKDEMVLISAPSGSGKTSILSAIKFALWGSGKTLTKGEIMHGKNSCSVTLTYNDITIQRTKRPNRLVYTKQNEIYEDNEAQIYINEYFGNQPHNNFLESSSLDKTEYLEKMAFGKSTEIIELMKENTKENIRSINDETNNTEGQLSLTKKLLKSVINDWNNRMCSIVEPQIPVFENRVLNVSIYEEKDNIEKEIESLKLKNINHSILKSKLETILKQKYDLMNQIQNVKNNIDVTKNNLIYLNDLSTISIDDLQEKINKLNHEKQILNEKHTKILIEKSNLQNFLNEKNTLNQKLTELKIKKENLTPTIVLPSEENTEQSTQSFSLLKTRETHELNSLKTTLQNDISCMTEIMLKESVCKSQTDSLKKNIVKIEDEVVRLLNITKTVNLTLMNENLSALYQQSDHFNKIAAQKTILTTKVQNINIEKSKIEEKMVKTQKCNEDDVNKLDFKVQKLEKVKSFNKYLNSIKEHLKQSFPGVKTLEFTGHKSQLSVIKDFFEDALYTQKLGDNKAPKYKCPKCLHPLSIQHKNDKINIVSYIGEYILEIIVKVNELLSEYNNETTIEVMDDEEIENIKDFKKLILEREAFQIQIEKLEEEIKNLPVLYDKSNEIQSLQNTIASYNANNIQLLKEETKLKEEKKLLTQNITMSKLINEESNKIKDTYKIMIGIDKDITNEDIQTYLKKELSDLESELKERLIFETNLLIYNDIVSQIKTILDRQTIITEEIATIKKFIEEHSNIDELIYNLNQEHNLCYTNLLNKHKYEQYNTQLLNYTNLCVEYNESLNKVETDMETLKDQIKDDEKCCLELQKLQEYMKQIESFIKIQKKYELELNKFNEWTKLKNEYKKSVSNYETIINDLENRLLKLKNEYSASITLKLKISEAQNIALTSLVDTINIYVQQFLDLFFEEPIVINLTMFKETDKKGLKATPRYQPKVTVNLYYKGVLCPSDLSSLSSGEYARVSLAFTLAFHQINNNKVTPLMLDERTANLDQDLSTLIYSVIKENFPNQLLLVVAHQVITGPFDNIITLQDSN</sequence>
<name>A0A5B8RLK2_9VIRU</name>
<dbReference type="SUPFAM" id="SSF52540">
    <property type="entry name" value="P-loop containing nucleoside triphosphate hydrolases"/>
    <property type="match status" value="1"/>
</dbReference>
<dbReference type="PANTHER" id="PTHR32114:SF2">
    <property type="entry name" value="ABC TRANSPORTER ABCH.3"/>
    <property type="match status" value="1"/>
</dbReference>
<accession>A0A5B8RLK2</accession>
<dbReference type="GO" id="GO:0006302">
    <property type="term" value="P:double-strand break repair"/>
    <property type="evidence" value="ECO:0007669"/>
    <property type="project" value="InterPro"/>
</dbReference>
<feature type="coiled-coil region" evidence="1">
    <location>
        <begin position="861"/>
        <end position="895"/>
    </location>
</feature>
<dbReference type="PANTHER" id="PTHR32114">
    <property type="entry name" value="ABC TRANSPORTER ABCH.3"/>
    <property type="match status" value="1"/>
</dbReference>
<keyword evidence="1" id="KW-0175">Coiled coil</keyword>
<dbReference type="InterPro" id="IPR027417">
    <property type="entry name" value="P-loop_NTPase"/>
</dbReference>
<evidence type="ECO:0000259" key="2">
    <source>
        <dbReference type="Pfam" id="PF02463"/>
    </source>
</evidence>
<dbReference type="Gene3D" id="3.40.50.300">
    <property type="entry name" value="P-loop containing nucleotide triphosphate hydrolases"/>
    <property type="match status" value="2"/>
</dbReference>
<dbReference type="EMBL" id="MN081869">
    <property type="protein sequence ID" value="QEA08195.1"/>
    <property type="molecule type" value="Genomic_DNA"/>
</dbReference>
<proteinExistence type="predicted"/>
<feature type="coiled-coil region" evidence="1">
    <location>
        <begin position="796"/>
        <end position="823"/>
    </location>
</feature>
<dbReference type="Pfam" id="PF02463">
    <property type="entry name" value="SMC_N"/>
    <property type="match status" value="1"/>
</dbReference>